<dbReference type="PROSITE" id="PS00530">
    <property type="entry name" value="RNASE_T2_1"/>
    <property type="match status" value="1"/>
</dbReference>
<feature type="chain" id="PRO_5044850419" evidence="5">
    <location>
        <begin position="20"/>
        <end position="259"/>
    </location>
</feature>
<evidence type="ECO:0000313" key="7">
    <source>
        <dbReference type="Proteomes" id="UP001634394"/>
    </source>
</evidence>
<sequence>MRTLDVIALVLLLSCGVHMSRVDFDWDYFTFSQQWPPAVCISGEREHHTCKIPADIQYWVVHGLWPSTSSGKDPEDCNSSYPFVESQIQTIETQLDTVMPNLYIDTPPTSFWEHEWNKHGTCCTDFATTANELDYFTAIISLHSKFNILRILEDSGIKPGETSAYTLDEYQNALSKNLGQEPGVYCVYDKTSGEQVIMQVEICINKSFQPISCEKTMQKDAKVLRFNRHGFIPSGVQDKMVETNCPSTKKIYYPSIGNN</sequence>
<dbReference type="InterPro" id="IPR018188">
    <property type="entry name" value="RNase_T2_His_AS_1"/>
</dbReference>
<dbReference type="PROSITE" id="PS00531">
    <property type="entry name" value="RNASE_T2_2"/>
    <property type="match status" value="1"/>
</dbReference>
<evidence type="ECO:0000313" key="6">
    <source>
        <dbReference type="EMBL" id="KAL3860000.1"/>
    </source>
</evidence>
<dbReference type="EMBL" id="JBJQND010000012">
    <property type="protein sequence ID" value="KAL3860000.1"/>
    <property type="molecule type" value="Genomic_DNA"/>
</dbReference>
<evidence type="ECO:0000256" key="1">
    <source>
        <dbReference type="ARBA" id="ARBA00007469"/>
    </source>
</evidence>
<dbReference type="AlphaFoldDB" id="A0ABD3VEI4"/>
<feature type="active site" evidence="3">
    <location>
        <position position="119"/>
    </location>
</feature>
<dbReference type="InterPro" id="IPR036430">
    <property type="entry name" value="RNase_T2-like_sf"/>
</dbReference>
<keyword evidence="2" id="KW-1015">Disulfide bond</keyword>
<protein>
    <submittedName>
        <fullName evidence="6">Uncharacterized protein</fullName>
    </submittedName>
</protein>
<evidence type="ECO:0000256" key="4">
    <source>
        <dbReference type="RuleBase" id="RU004328"/>
    </source>
</evidence>
<proteinExistence type="inferred from homology"/>
<accession>A0ABD3VEI4</accession>
<dbReference type="Gene3D" id="3.90.730.10">
    <property type="entry name" value="Ribonuclease T2-like"/>
    <property type="match status" value="1"/>
</dbReference>
<dbReference type="InterPro" id="IPR001568">
    <property type="entry name" value="RNase_T2-like"/>
</dbReference>
<name>A0ABD3VEI4_SINWO</name>
<evidence type="ECO:0000256" key="5">
    <source>
        <dbReference type="SAM" id="SignalP"/>
    </source>
</evidence>
<dbReference type="Proteomes" id="UP001634394">
    <property type="component" value="Unassembled WGS sequence"/>
</dbReference>
<dbReference type="PANTHER" id="PTHR11240:SF22">
    <property type="entry name" value="RIBONUCLEASE T2"/>
    <property type="match status" value="1"/>
</dbReference>
<comment type="caution">
    <text evidence="6">The sequence shown here is derived from an EMBL/GenBank/DDBJ whole genome shotgun (WGS) entry which is preliminary data.</text>
</comment>
<organism evidence="6 7">
    <name type="scientific">Sinanodonta woodiana</name>
    <name type="common">Chinese pond mussel</name>
    <name type="synonym">Anodonta woodiana</name>
    <dbReference type="NCBI Taxonomy" id="1069815"/>
    <lineage>
        <taxon>Eukaryota</taxon>
        <taxon>Metazoa</taxon>
        <taxon>Spiralia</taxon>
        <taxon>Lophotrochozoa</taxon>
        <taxon>Mollusca</taxon>
        <taxon>Bivalvia</taxon>
        <taxon>Autobranchia</taxon>
        <taxon>Heteroconchia</taxon>
        <taxon>Palaeoheterodonta</taxon>
        <taxon>Unionida</taxon>
        <taxon>Unionoidea</taxon>
        <taxon>Unionidae</taxon>
        <taxon>Unioninae</taxon>
        <taxon>Sinanodonta</taxon>
    </lineage>
</organism>
<keyword evidence="7" id="KW-1185">Reference proteome</keyword>
<comment type="similarity">
    <text evidence="1 4">Belongs to the RNase T2 family.</text>
</comment>
<dbReference type="Pfam" id="PF00445">
    <property type="entry name" value="Ribonuclease_T2"/>
    <property type="match status" value="1"/>
</dbReference>
<feature type="active site" evidence="3">
    <location>
        <position position="115"/>
    </location>
</feature>
<dbReference type="InterPro" id="IPR033130">
    <property type="entry name" value="RNase_T2_His_AS_2"/>
</dbReference>
<feature type="active site" evidence="3">
    <location>
        <position position="62"/>
    </location>
</feature>
<keyword evidence="5" id="KW-0732">Signal</keyword>
<reference evidence="6 7" key="1">
    <citation type="submission" date="2024-11" db="EMBL/GenBank/DDBJ databases">
        <title>Chromosome-level genome assembly of the freshwater bivalve Anodonta woodiana.</title>
        <authorList>
            <person name="Chen X."/>
        </authorList>
    </citation>
    <scope>NUCLEOTIDE SEQUENCE [LARGE SCALE GENOMIC DNA]</scope>
    <source>
        <strain evidence="6">MN2024</strain>
        <tissue evidence="6">Gills</tissue>
    </source>
</reference>
<dbReference type="PANTHER" id="PTHR11240">
    <property type="entry name" value="RIBONUCLEASE T2"/>
    <property type="match status" value="1"/>
</dbReference>
<feature type="signal peptide" evidence="5">
    <location>
        <begin position="1"/>
        <end position="19"/>
    </location>
</feature>
<dbReference type="CDD" id="cd01061">
    <property type="entry name" value="RNase_T2_euk"/>
    <property type="match status" value="1"/>
</dbReference>
<gene>
    <name evidence="6" type="ORF">ACJMK2_010177</name>
</gene>
<evidence type="ECO:0000256" key="3">
    <source>
        <dbReference type="PIRSR" id="PIRSR633697-1"/>
    </source>
</evidence>
<evidence type="ECO:0000256" key="2">
    <source>
        <dbReference type="ARBA" id="ARBA00023157"/>
    </source>
</evidence>
<dbReference type="InterPro" id="IPR033697">
    <property type="entry name" value="Ribonuclease_T2_eukaryotic"/>
</dbReference>
<dbReference type="GO" id="GO:0006401">
    <property type="term" value="P:RNA catabolic process"/>
    <property type="evidence" value="ECO:0007669"/>
    <property type="project" value="UniProtKB-ARBA"/>
</dbReference>
<dbReference type="SUPFAM" id="SSF55895">
    <property type="entry name" value="Ribonuclease Rh-like"/>
    <property type="match status" value="1"/>
</dbReference>